<evidence type="ECO:0000313" key="2">
    <source>
        <dbReference type="Proteomes" id="UP000300879"/>
    </source>
</evidence>
<reference evidence="1 2" key="1">
    <citation type="submission" date="2019-05" db="EMBL/GenBank/DDBJ databases">
        <authorList>
            <person name="Chen C."/>
        </authorList>
    </citation>
    <scope>NUCLEOTIDE SEQUENCE [LARGE SCALE GENOMIC DNA]</scope>
    <source>
        <strain evidence="1 2">HB172198</strain>
    </source>
</reference>
<dbReference type="AlphaFoldDB" id="A0A4P8XGT0"/>
<organism evidence="1 2">
    <name type="scientific">Paenibacillus algicola</name>
    <dbReference type="NCBI Taxonomy" id="2565926"/>
    <lineage>
        <taxon>Bacteria</taxon>
        <taxon>Bacillati</taxon>
        <taxon>Bacillota</taxon>
        <taxon>Bacilli</taxon>
        <taxon>Bacillales</taxon>
        <taxon>Paenibacillaceae</taxon>
        <taxon>Paenibacillus</taxon>
    </lineage>
</organism>
<dbReference type="KEGG" id="palo:E6C60_0968"/>
<proteinExistence type="predicted"/>
<dbReference type="Proteomes" id="UP000300879">
    <property type="component" value="Chromosome"/>
</dbReference>
<protein>
    <submittedName>
        <fullName evidence="1">Uncharacterized protein</fullName>
    </submittedName>
</protein>
<sequence>MVRAAKSDDYQNYTDVLSKLIVSRVNEIIGLQVHFERKK</sequence>
<accession>A0A4P8XGT0</accession>
<gene>
    <name evidence="1" type="ORF">E6C60_0968</name>
</gene>
<name>A0A4P8XGT0_9BACL</name>
<dbReference type="EMBL" id="CP040396">
    <property type="protein sequence ID" value="QCT01686.1"/>
    <property type="molecule type" value="Genomic_DNA"/>
</dbReference>
<keyword evidence="2" id="KW-1185">Reference proteome</keyword>
<evidence type="ECO:0000313" key="1">
    <source>
        <dbReference type="EMBL" id="QCT01686.1"/>
    </source>
</evidence>